<dbReference type="InterPro" id="IPR020846">
    <property type="entry name" value="MFS_dom"/>
</dbReference>
<feature type="transmembrane region" description="Helical" evidence="6">
    <location>
        <begin position="210"/>
        <end position="232"/>
    </location>
</feature>
<feature type="transmembrane region" description="Helical" evidence="6">
    <location>
        <begin position="65"/>
        <end position="84"/>
    </location>
</feature>
<evidence type="ECO:0000256" key="6">
    <source>
        <dbReference type="SAM" id="Phobius"/>
    </source>
</evidence>
<dbReference type="InterPro" id="IPR001958">
    <property type="entry name" value="Tet-R_TetA/multi-R_MdtG-like"/>
</dbReference>
<keyword evidence="5 6" id="KW-0472">Membrane</keyword>
<evidence type="ECO:0000313" key="9">
    <source>
        <dbReference type="Proteomes" id="UP000215509"/>
    </source>
</evidence>
<feature type="transmembrane region" description="Helical" evidence="6">
    <location>
        <begin position="415"/>
        <end position="436"/>
    </location>
</feature>
<dbReference type="AlphaFoldDB" id="A0A229UGD6"/>
<dbReference type="GO" id="GO:0022857">
    <property type="term" value="F:transmembrane transporter activity"/>
    <property type="evidence" value="ECO:0007669"/>
    <property type="project" value="InterPro"/>
</dbReference>
<dbReference type="EMBL" id="NMQW01000076">
    <property type="protein sequence ID" value="OXM82421.1"/>
    <property type="molecule type" value="Genomic_DNA"/>
</dbReference>
<keyword evidence="4 6" id="KW-1133">Transmembrane helix</keyword>
<feature type="transmembrane region" description="Helical" evidence="6">
    <location>
        <begin position="124"/>
        <end position="146"/>
    </location>
</feature>
<sequence length="449" mass="45758">MALSLGYFMVLLDTTVVTVALPAIHEALGGGLEGLQWVVNAYTIVFAGFLLSMGALSDDLGAKRVYIGGLALFLVASAAMAASTSLGALIGFRAMLGLGGAALMPASLSLISRAYENPAERARALGIWAAVTGLAMAAGPVVGGLLVDTLGWRSIFLIQVPFAAVSMIMTLVWVQDARPKRQHGLDVPGQAAAILTIAALSFALMEGGTIGWGAPSIVAAWGIALISAAAFIRLEARSRNPLLPLTLFRSKTVSAGMLAGMMINVGLSGILFIVPLFFQQVRGLSAHMAGWALLPLTVPMAFNPILTGRLVGRIGARIPMSAGFLLAASGTLLLLGIGAGAGYTVTLIGLLLIGFGVSLAIPSLMTAVISAVPKEQTGVASGALNSSRQLGATLGVALQGAMVSGSGTFTAGLHASLIVTCVVLFCGGLLSLLYMGTEPTGTRTAKQGQ</sequence>
<evidence type="ECO:0000313" key="8">
    <source>
        <dbReference type="EMBL" id="OXM82421.1"/>
    </source>
</evidence>
<feature type="transmembrane region" description="Helical" evidence="6">
    <location>
        <begin position="90"/>
        <end position="112"/>
    </location>
</feature>
<gene>
    <name evidence="8" type="ORF">CF651_31050</name>
</gene>
<keyword evidence="9" id="KW-1185">Reference proteome</keyword>
<feature type="transmembrane region" description="Helical" evidence="6">
    <location>
        <begin position="37"/>
        <end position="56"/>
    </location>
</feature>
<feature type="domain" description="Major facilitator superfamily (MFS) profile" evidence="7">
    <location>
        <begin position="1"/>
        <end position="439"/>
    </location>
</feature>
<dbReference type="SUPFAM" id="SSF103473">
    <property type="entry name" value="MFS general substrate transporter"/>
    <property type="match status" value="1"/>
</dbReference>
<dbReference type="InterPro" id="IPR036259">
    <property type="entry name" value="MFS_trans_sf"/>
</dbReference>
<evidence type="ECO:0000256" key="1">
    <source>
        <dbReference type="ARBA" id="ARBA00004651"/>
    </source>
</evidence>
<dbReference type="InterPro" id="IPR011701">
    <property type="entry name" value="MFS"/>
</dbReference>
<evidence type="ECO:0000256" key="2">
    <source>
        <dbReference type="ARBA" id="ARBA00022448"/>
    </source>
</evidence>
<feature type="transmembrane region" description="Helical" evidence="6">
    <location>
        <begin position="318"/>
        <end position="341"/>
    </location>
</feature>
<dbReference type="OrthoDB" id="102502at2"/>
<organism evidence="8 9">
    <name type="scientific">Paenibacillus rigui</name>
    <dbReference type="NCBI Taxonomy" id="554312"/>
    <lineage>
        <taxon>Bacteria</taxon>
        <taxon>Bacillati</taxon>
        <taxon>Bacillota</taxon>
        <taxon>Bacilli</taxon>
        <taxon>Bacillales</taxon>
        <taxon>Paenibacillaceae</taxon>
        <taxon>Paenibacillus</taxon>
    </lineage>
</organism>
<dbReference type="GO" id="GO:0005886">
    <property type="term" value="C:plasma membrane"/>
    <property type="evidence" value="ECO:0007669"/>
    <property type="project" value="UniProtKB-SubCell"/>
</dbReference>
<feature type="transmembrane region" description="Helical" evidence="6">
    <location>
        <begin position="7"/>
        <end position="25"/>
    </location>
</feature>
<feature type="transmembrane region" description="Helical" evidence="6">
    <location>
        <begin position="185"/>
        <end position="204"/>
    </location>
</feature>
<accession>A0A229UGD6</accession>
<evidence type="ECO:0000256" key="4">
    <source>
        <dbReference type="ARBA" id="ARBA00022989"/>
    </source>
</evidence>
<comment type="caution">
    <text evidence="8">The sequence shown here is derived from an EMBL/GenBank/DDBJ whole genome shotgun (WGS) entry which is preliminary data.</text>
</comment>
<dbReference type="CDD" id="cd17321">
    <property type="entry name" value="MFS_MMR_MDR_like"/>
    <property type="match status" value="1"/>
</dbReference>
<protein>
    <submittedName>
        <fullName evidence="8">MFS transporter</fullName>
    </submittedName>
</protein>
<feature type="transmembrane region" description="Helical" evidence="6">
    <location>
        <begin position="347"/>
        <end position="369"/>
    </location>
</feature>
<evidence type="ECO:0000259" key="7">
    <source>
        <dbReference type="PROSITE" id="PS50850"/>
    </source>
</evidence>
<keyword evidence="2" id="KW-0813">Transport</keyword>
<feature type="transmembrane region" description="Helical" evidence="6">
    <location>
        <begin position="284"/>
        <end position="306"/>
    </location>
</feature>
<dbReference type="PROSITE" id="PS50850">
    <property type="entry name" value="MFS"/>
    <property type="match status" value="1"/>
</dbReference>
<name>A0A229UGD6_9BACL</name>
<keyword evidence="3 6" id="KW-0812">Transmembrane</keyword>
<dbReference type="Proteomes" id="UP000215509">
    <property type="component" value="Unassembled WGS sequence"/>
</dbReference>
<evidence type="ECO:0000256" key="5">
    <source>
        <dbReference type="ARBA" id="ARBA00023136"/>
    </source>
</evidence>
<dbReference type="Gene3D" id="1.20.1250.20">
    <property type="entry name" value="MFS general substrate transporter like domains"/>
    <property type="match status" value="1"/>
</dbReference>
<evidence type="ECO:0000256" key="3">
    <source>
        <dbReference type="ARBA" id="ARBA00022692"/>
    </source>
</evidence>
<proteinExistence type="predicted"/>
<dbReference type="PANTHER" id="PTHR42718">
    <property type="entry name" value="MAJOR FACILITATOR SUPERFAMILY MULTIDRUG TRANSPORTER MFSC"/>
    <property type="match status" value="1"/>
</dbReference>
<comment type="subcellular location">
    <subcellularLocation>
        <location evidence="1">Cell membrane</location>
        <topology evidence="1">Multi-pass membrane protein</topology>
    </subcellularLocation>
</comment>
<dbReference type="PANTHER" id="PTHR42718:SF9">
    <property type="entry name" value="MAJOR FACILITATOR SUPERFAMILY MULTIDRUG TRANSPORTER MFSC"/>
    <property type="match status" value="1"/>
</dbReference>
<reference evidence="8 9" key="1">
    <citation type="submission" date="2017-07" db="EMBL/GenBank/DDBJ databases">
        <title>Genome sequencing and assembly of Paenibacillus rigui.</title>
        <authorList>
            <person name="Mayilraj S."/>
        </authorList>
    </citation>
    <scope>NUCLEOTIDE SEQUENCE [LARGE SCALE GENOMIC DNA]</scope>
    <source>
        <strain evidence="8 9">JCM 16352</strain>
    </source>
</reference>
<dbReference type="Pfam" id="PF07690">
    <property type="entry name" value="MFS_1"/>
    <property type="match status" value="1"/>
</dbReference>
<dbReference type="PRINTS" id="PR01035">
    <property type="entry name" value="TCRTETA"/>
</dbReference>
<feature type="transmembrane region" description="Helical" evidence="6">
    <location>
        <begin position="390"/>
        <end position="409"/>
    </location>
</feature>
<feature type="transmembrane region" description="Helical" evidence="6">
    <location>
        <begin position="253"/>
        <end position="278"/>
    </location>
</feature>
<dbReference type="Gene3D" id="1.20.1720.10">
    <property type="entry name" value="Multidrug resistance protein D"/>
    <property type="match status" value="1"/>
</dbReference>
<feature type="transmembrane region" description="Helical" evidence="6">
    <location>
        <begin position="152"/>
        <end position="173"/>
    </location>
</feature>